<dbReference type="SUPFAM" id="SSF56954">
    <property type="entry name" value="Outer membrane efflux proteins (OEP)"/>
    <property type="match status" value="1"/>
</dbReference>
<accession>A0A6N8DIC7</accession>
<comment type="similarity">
    <text evidence="1">Belongs to the outer membrane factor (OMF) (TC 1.B.17) family.</text>
</comment>
<dbReference type="GO" id="GO:0015562">
    <property type="term" value="F:efflux transmembrane transporter activity"/>
    <property type="evidence" value="ECO:0007669"/>
    <property type="project" value="InterPro"/>
</dbReference>
<dbReference type="InterPro" id="IPR010131">
    <property type="entry name" value="MdtP/NodT-like"/>
</dbReference>
<dbReference type="EMBL" id="WNKS01000003">
    <property type="protein sequence ID" value="MTV30242.1"/>
    <property type="molecule type" value="Genomic_DNA"/>
</dbReference>
<dbReference type="PANTHER" id="PTHR30203">
    <property type="entry name" value="OUTER MEMBRANE CATION EFFLUX PROTEIN"/>
    <property type="match status" value="1"/>
</dbReference>
<name>A0A6N8DIC7_RHOAC</name>
<sequence length="444" mass="48190">MTRPVFIAALAGLCIGLCGCESYSPRPLNLTAVPQNPPELQKGGRLSFRDLDRLVLEHNPDLRAARAKLGISRAQLMQAGALPNPQFSVAAPFFVGGGDGVSGYGLGLSQDLKSLVLRPAKIEAAANAAAEIDAALCWREWQTIGTARRLFVGLAMGERAQNLFSRTRKLVEARFARASQAMNQGNAPSALLSPDLRAAAEVQKLENDLQRAQLARRHQLNALLGREPEAPLSPVGATAPPLNAARVRENLQSLAERRPDLIALRYGYQSQDARLRQALLAQFPNVTFGLAGGRDNNGLFTIGPQATLELPLFDRNEAAIAREQATRETLRLEFEARLTATTGEISALLSEQALAERQLADLKRRMTSARAFAKQADAAHGKNLLDDRSWQETQLTLFTLEREELELEQSLLVGQAALATLVGDGLPRILMENPLVEPPQASAL</sequence>
<evidence type="ECO:0000256" key="1">
    <source>
        <dbReference type="ARBA" id="ARBA00007613"/>
    </source>
</evidence>
<dbReference type="AlphaFoldDB" id="A0A6N8DIC7"/>
<comment type="caution">
    <text evidence="2">The sequence shown here is derived from an EMBL/GenBank/DDBJ whole genome shotgun (WGS) entry which is preliminary data.</text>
</comment>
<dbReference type="Pfam" id="PF02321">
    <property type="entry name" value="OEP"/>
    <property type="match status" value="1"/>
</dbReference>
<dbReference type="InterPro" id="IPR003423">
    <property type="entry name" value="OMP_efflux"/>
</dbReference>
<protein>
    <recommendedName>
        <fullName evidence="4">Outer membrane protein TolC</fullName>
    </recommendedName>
</protein>
<dbReference type="PROSITE" id="PS51257">
    <property type="entry name" value="PROKAR_LIPOPROTEIN"/>
    <property type="match status" value="1"/>
</dbReference>
<evidence type="ECO:0000313" key="3">
    <source>
        <dbReference type="Proteomes" id="UP000439113"/>
    </source>
</evidence>
<dbReference type="RefSeq" id="WP_155444915.1">
    <property type="nucleotide sequence ID" value="NZ_JAOQNR010000003.1"/>
</dbReference>
<dbReference type="OrthoDB" id="9791261at2"/>
<evidence type="ECO:0000313" key="2">
    <source>
        <dbReference type="EMBL" id="MTV30242.1"/>
    </source>
</evidence>
<gene>
    <name evidence="2" type="ORF">GJ654_04460</name>
</gene>
<dbReference type="Proteomes" id="UP000439113">
    <property type="component" value="Unassembled WGS sequence"/>
</dbReference>
<dbReference type="Gene3D" id="1.20.1600.10">
    <property type="entry name" value="Outer membrane efflux proteins (OEP)"/>
    <property type="match status" value="1"/>
</dbReference>
<reference evidence="2 3" key="1">
    <citation type="submission" date="2019-11" db="EMBL/GenBank/DDBJ databases">
        <title>Whole-genome sequence of a Rhodoblastus acidophilus DSM 142.</title>
        <authorList>
            <person name="Kyndt J.A."/>
            <person name="Meyer T.E."/>
        </authorList>
    </citation>
    <scope>NUCLEOTIDE SEQUENCE [LARGE SCALE GENOMIC DNA]</scope>
    <source>
        <strain evidence="2 3">DSM 142</strain>
    </source>
</reference>
<proteinExistence type="inferred from homology"/>
<evidence type="ECO:0008006" key="4">
    <source>
        <dbReference type="Google" id="ProtNLM"/>
    </source>
</evidence>
<dbReference type="PANTHER" id="PTHR30203:SF24">
    <property type="entry name" value="BLR4935 PROTEIN"/>
    <property type="match status" value="1"/>
</dbReference>
<organism evidence="2 3">
    <name type="scientific">Rhodoblastus acidophilus</name>
    <name type="common">Rhodopseudomonas acidophila</name>
    <dbReference type="NCBI Taxonomy" id="1074"/>
    <lineage>
        <taxon>Bacteria</taxon>
        <taxon>Pseudomonadati</taxon>
        <taxon>Pseudomonadota</taxon>
        <taxon>Alphaproteobacteria</taxon>
        <taxon>Hyphomicrobiales</taxon>
        <taxon>Rhodoblastaceae</taxon>
        <taxon>Rhodoblastus</taxon>
    </lineage>
</organism>